<evidence type="ECO:0000313" key="2">
    <source>
        <dbReference type="EMBL" id="RRT52353.1"/>
    </source>
</evidence>
<accession>A0A444G9G6</accession>
<dbReference type="AlphaFoldDB" id="A0A444G9G6"/>
<reference evidence="2 3" key="1">
    <citation type="journal article" date="2014" name="Agronomy (Basel)">
        <title>A Draft Genome Sequence for Ensete ventricosum, the Drought-Tolerant Tree Against Hunger.</title>
        <authorList>
            <person name="Harrison J."/>
            <person name="Moore K.A."/>
            <person name="Paszkiewicz K."/>
            <person name="Jones T."/>
            <person name="Grant M."/>
            <person name="Ambacheew D."/>
            <person name="Muzemil S."/>
            <person name="Studholme D.J."/>
        </authorList>
    </citation>
    <scope>NUCLEOTIDE SEQUENCE [LARGE SCALE GENOMIC DNA]</scope>
</reference>
<feature type="compositionally biased region" description="Polar residues" evidence="1">
    <location>
        <begin position="1"/>
        <end position="10"/>
    </location>
</feature>
<name>A0A444G9G6_ENSVE</name>
<evidence type="ECO:0000313" key="3">
    <source>
        <dbReference type="Proteomes" id="UP000287651"/>
    </source>
</evidence>
<dbReference type="Proteomes" id="UP000287651">
    <property type="component" value="Unassembled WGS sequence"/>
</dbReference>
<evidence type="ECO:0000256" key="1">
    <source>
        <dbReference type="SAM" id="MobiDB-lite"/>
    </source>
</evidence>
<sequence>MCEPQPTDSFAGNPPPMADPSPGAVSPEPAEEAGATADVGCASRKEKRKALKKLKRKQMRREAAIRDREEDDAWSKDPEEQRKIRLREQEEVEIAERERKLFEERERLWLEAAAARKAAEEEEEQRRKELMEKSQEKNQHDAHVNEVDGDDEWDYIEEGPAEIIWQGNEIIVKKKRVRVAKKNANKQQSEEV</sequence>
<feature type="compositionally biased region" description="Basic and acidic residues" evidence="1">
    <location>
        <begin position="60"/>
        <end position="83"/>
    </location>
</feature>
<feature type="region of interest" description="Disordered" evidence="1">
    <location>
        <begin position="1"/>
        <end position="83"/>
    </location>
</feature>
<feature type="compositionally biased region" description="Basic and acidic residues" evidence="1">
    <location>
        <begin position="124"/>
        <end position="146"/>
    </location>
</feature>
<proteinExistence type="predicted"/>
<comment type="caution">
    <text evidence="2">The sequence shown here is derived from an EMBL/GenBank/DDBJ whole genome shotgun (WGS) entry which is preliminary data.</text>
</comment>
<organism evidence="2 3">
    <name type="scientific">Ensete ventricosum</name>
    <name type="common">Abyssinian banana</name>
    <name type="synonym">Musa ensete</name>
    <dbReference type="NCBI Taxonomy" id="4639"/>
    <lineage>
        <taxon>Eukaryota</taxon>
        <taxon>Viridiplantae</taxon>
        <taxon>Streptophyta</taxon>
        <taxon>Embryophyta</taxon>
        <taxon>Tracheophyta</taxon>
        <taxon>Spermatophyta</taxon>
        <taxon>Magnoliopsida</taxon>
        <taxon>Liliopsida</taxon>
        <taxon>Zingiberales</taxon>
        <taxon>Musaceae</taxon>
        <taxon>Ensete</taxon>
    </lineage>
</organism>
<gene>
    <name evidence="2" type="ORF">B296_00047404</name>
</gene>
<protein>
    <submittedName>
        <fullName evidence="2">Uncharacterized protein</fullName>
    </submittedName>
</protein>
<dbReference type="EMBL" id="AMZH03011710">
    <property type="protein sequence ID" value="RRT52353.1"/>
    <property type="molecule type" value="Genomic_DNA"/>
</dbReference>
<feature type="region of interest" description="Disordered" evidence="1">
    <location>
        <begin position="117"/>
        <end position="150"/>
    </location>
</feature>
<feature type="compositionally biased region" description="Basic residues" evidence="1">
    <location>
        <begin position="45"/>
        <end position="59"/>
    </location>
</feature>